<evidence type="ECO:0000313" key="1">
    <source>
        <dbReference type="EMBL" id="KAK8859974.1"/>
    </source>
</evidence>
<reference evidence="1 2" key="1">
    <citation type="journal article" date="2024" name="IMA Fungus">
        <title>Apiospora arundinis, a panoply of carbohydrate-active enzymes and secondary metabolites.</title>
        <authorList>
            <person name="Sorensen T."/>
            <person name="Petersen C."/>
            <person name="Muurmann A.T."/>
            <person name="Christiansen J.V."/>
            <person name="Brundto M.L."/>
            <person name="Overgaard C.K."/>
            <person name="Boysen A.T."/>
            <person name="Wollenberg R.D."/>
            <person name="Larsen T.O."/>
            <person name="Sorensen J.L."/>
            <person name="Nielsen K.L."/>
            <person name="Sondergaard T.E."/>
        </authorList>
    </citation>
    <scope>NUCLEOTIDE SEQUENCE [LARGE SCALE GENOMIC DNA]</scope>
    <source>
        <strain evidence="1 2">AAU 773</strain>
    </source>
</reference>
<proteinExistence type="predicted"/>
<evidence type="ECO:0000313" key="2">
    <source>
        <dbReference type="Proteomes" id="UP001390339"/>
    </source>
</evidence>
<protein>
    <submittedName>
        <fullName evidence="1">Uncharacterized protein</fullName>
    </submittedName>
</protein>
<dbReference type="EMBL" id="JAPCWZ010000006">
    <property type="protein sequence ID" value="KAK8859974.1"/>
    <property type="molecule type" value="Genomic_DNA"/>
</dbReference>
<sequence>MLCSKSSVIIPQSSTLVSVCKAVDQGSLVLQSQETAGAGFHKANERRRVQAMLGVLVYFDLIQAGKSVTAGVACVWLSMGETVLTMYQD</sequence>
<dbReference type="Proteomes" id="UP001390339">
    <property type="component" value="Unassembled WGS sequence"/>
</dbReference>
<organism evidence="1 2">
    <name type="scientific">Apiospora arundinis</name>
    <dbReference type="NCBI Taxonomy" id="335852"/>
    <lineage>
        <taxon>Eukaryota</taxon>
        <taxon>Fungi</taxon>
        <taxon>Dikarya</taxon>
        <taxon>Ascomycota</taxon>
        <taxon>Pezizomycotina</taxon>
        <taxon>Sordariomycetes</taxon>
        <taxon>Xylariomycetidae</taxon>
        <taxon>Amphisphaeriales</taxon>
        <taxon>Apiosporaceae</taxon>
        <taxon>Apiospora</taxon>
    </lineage>
</organism>
<keyword evidence="2" id="KW-1185">Reference proteome</keyword>
<gene>
    <name evidence="1" type="ORF">PGQ11_010708</name>
</gene>
<accession>A0ABR2IAG1</accession>
<comment type="caution">
    <text evidence="1">The sequence shown here is derived from an EMBL/GenBank/DDBJ whole genome shotgun (WGS) entry which is preliminary data.</text>
</comment>
<name>A0ABR2IAG1_9PEZI</name>